<keyword evidence="1" id="KW-1133">Transmembrane helix</keyword>
<evidence type="ECO:0000313" key="2">
    <source>
        <dbReference type="EMBL" id="MET3543749.1"/>
    </source>
</evidence>
<keyword evidence="1" id="KW-0472">Membrane</keyword>
<comment type="caution">
    <text evidence="2">The sequence shown here is derived from an EMBL/GenBank/DDBJ whole genome shotgun (WGS) entry which is preliminary data.</text>
</comment>
<proteinExistence type="predicted"/>
<accession>A0ABV2EVV4</accession>
<dbReference type="EMBL" id="JBEPLV010000001">
    <property type="protein sequence ID" value="MET3543749.1"/>
    <property type="molecule type" value="Genomic_DNA"/>
</dbReference>
<gene>
    <name evidence="2" type="ORF">ABID47_000343</name>
</gene>
<dbReference type="RefSeq" id="WP_354494718.1">
    <property type="nucleotide sequence ID" value="NZ_JBEPLV010000001.1"/>
</dbReference>
<reference evidence="2 3" key="1">
    <citation type="submission" date="2024-06" db="EMBL/GenBank/DDBJ databases">
        <title>Genomic Encyclopedia of Type Strains, Phase IV (KMG-IV): sequencing the most valuable type-strain genomes for metagenomic binning, comparative biology and taxonomic classification.</title>
        <authorList>
            <person name="Goeker M."/>
        </authorList>
    </citation>
    <scope>NUCLEOTIDE SEQUENCE [LARGE SCALE GENOMIC DNA]</scope>
    <source>
        <strain evidence="2 3">DSM 17253</strain>
    </source>
</reference>
<evidence type="ECO:0000256" key="1">
    <source>
        <dbReference type="SAM" id="Phobius"/>
    </source>
</evidence>
<protein>
    <submittedName>
        <fullName evidence="2">Uncharacterized protein</fullName>
    </submittedName>
</protein>
<feature type="transmembrane region" description="Helical" evidence="1">
    <location>
        <begin position="6"/>
        <end position="27"/>
    </location>
</feature>
<evidence type="ECO:0000313" key="3">
    <source>
        <dbReference type="Proteomes" id="UP001549098"/>
    </source>
</evidence>
<name>A0ABV2EVV4_9BACL</name>
<keyword evidence="1" id="KW-0812">Transmembrane</keyword>
<dbReference type="Proteomes" id="UP001549098">
    <property type="component" value="Unassembled WGS sequence"/>
</dbReference>
<organism evidence="2 3">
    <name type="scientific">Paenibacillus favisporus</name>
    <dbReference type="NCBI Taxonomy" id="221028"/>
    <lineage>
        <taxon>Bacteria</taxon>
        <taxon>Bacillati</taxon>
        <taxon>Bacillota</taxon>
        <taxon>Bacilli</taxon>
        <taxon>Bacillales</taxon>
        <taxon>Paenibacillaceae</taxon>
        <taxon>Paenibacillus</taxon>
    </lineage>
</organism>
<sequence>MASFMVAFFEVVVMFVNLMAGNMLFFVDFFDYRFPVDFDEYRFLDFFFEDDWFWSADMTVTTVIMFVEKEFTHLVTPPLLENVKPEISYVTVSFANTAEVPVRTK</sequence>
<keyword evidence="3" id="KW-1185">Reference proteome</keyword>